<feature type="region of interest" description="Disordered" evidence="2">
    <location>
        <begin position="255"/>
        <end position="287"/>
    </location>
</feature>
<evidence type="ECO:0000259" key="3">
    <source>
        <dbReference type="Pfam" id="PF07859"/>
    </source>
</evidence>
<feature type="domain" description="Alpha/beta hydrolase fold-3" evidence="3">
    <location>
        <begin position="10"/>
        <end position="65"/>
    </location>
</feature>
<dbReference type="EMBL" id="MCFF01000005">
    <property type="protein sequence ID" value="ORZ26851.1"/>
    <property type="molecule type" value="Genomic_DNA"/>
</dbReference>
<feature type="region of interest" description="Disordered" evidence="2">
    <location>
        <begin position="97"/>
        <end position="124"/>
    </location>
</feature>
<dbReference type="PANTHER" id="PTHR48081">
    <property type="entry name" value="AB HYDROLASE SUPERFAMILY PROTEIN C4A8.06C"/>
    <property type="match status" value="1"/>
</dbReference>
<evidence type="ECO:0000256" key="1">
    <source>
        <dbReference type="ARBA" id="ARBA00022801"/>
    </source>
</evidence>
<proteinExistence type="predicted"/>
<comment type="caution">
    <text evidence="4">The sequence shown here is derived from an EMBL/GenBank/DDBJ whole genome shotgun (WGS) entry which is preliminary data.</text>
</comment>
<dbReference type="SUPFAM" id="SSF53474">
    <property type="entry name" value="alpha/beta-Hydrolases"/>
    <property type="match status" value="1"/>
</dbReference>
<feature type="region of interest" description="Disordered" evidence="2">
    <location>
        <begin position="376"/>
        <end position="418"/>
    </location>
</feature>
<evidence type="ECO:0000313" key="4">
    <source>
        <dbReference type="EMBL" id="ORZ26851.1"/>
    </source>
</evidence>
<dbReference type="Gene3D" id="3.40.50.1820">
    <property type="entry name" value="alpha/beta hydrolase"/>
    <property type="match status" value="1"/>
</dbReference>
<dbReference type="InterPro" id="IPR050300">
    <property type="entry name" value="GDXG_lipolytic_enzyme"/>
</dbReference>
<dbReference type="InParanoid" id="A0A1Y2GYK6"/>
<protein>
    <submittedName>
        <fullName evidence="4">Alpha/Beta hydrolase protein</fullName>
    </submittedName>
</protein>
<dbReference type="InterPro" id="IPR029058">
    <property type="entry name" value="AB_hydrolase_fold"/>
</dbReference>
<organism evidence="4 5">
    <name type="scientific">Lobosporangium transversale</name>
    <dbReference type="NCBI Taxonomy" id="64571"/>
    <lineage>
        <taxon>Eukaryota</taxon>
        <taxon>Fungi</taxon>
        <taxon>Fungi incertae sedis</taxon>
        <taxon>Mucoromycota</taxon>
        <taxon>Mortierellomycotina</taxon>
        <taxon>Mortierellomycetes</taxon>
        <taxon>Mortierellales</taxon>
        <taxon>Mortierellaceae</taxon>
        <taxon>Lobosporangium</taxon>
    </lineage>
</organism>
<dbReference type="InterPro" id="IPR013094">
    <property type="entry name" value="AB_hydrolase_3"/>
</dbReference>
<feature type="compositionally biased region" description="Basic and acidic residues" evidence="2">
    <location>
        <begin position="97"/>
        <end position="115"/>
    </location>
</feature>
<feature type="domain" description="Alpha/beta hydrolase fold-3" evidence="3">
    <location>
        <begin position="131"/>
        <end position="206"/>
    </location>
</feature>
<gene>
    <name evidence="4" type="ORF">BCR41DRAFT_367861</name>
</gene>
<sequence>MTGLSNEPCFQPNQIVFMGDSAGGGLALSLSLLLRDYGELPQPLTIATWSPWLDLTQSLPSFKENALTDCIPYENFTHIHSVAVDKMFEFEEQKDCHDNNEYNSDEEHGLERGQDNDDDDDDDWELVTADEPLVRQRAQVYCPDSCLRLKYVSPLFETNFKGIPSIFITCGSAERFVNECILMASRLEQQQQPCRIDIHEDMPHIFPLFRFHPSAIAALDRTSAYIREAVKNGSSAMANNISGVGTDHGDVIIPISSTPSSLSSSSANSPLLSPKQHRQQRQQSMNQQVSVLLQSTNNNKSNTISPLGVPIVESDYDLQDKRHEPLHSSAMDRVASLSSSLDISEELLSPTSTARTNHQGLFGSSTSRVGINNKVINRSSSPRILNADDGSVSSSSPSRPPSPGRVERPNQGMTSSRKKTIVNVINLSGVSIMSYHKQVPSQSHQPLQQLQRRQRLTLKDVVTDATLYEWEVLLQQGTIPTRHWPFPPPKKA</sequence>
<dbReference type="STRING" id="64571.A0A1Y2GYK6"/>
<dbReference type="RefSeq" id="XP_021884598.1">
    <property type="nucleotide sequence ID" value="XM_022026343.1"/>
</dbReference>
<dbReference type="Pfam" id="PF07859">
    <property type="entry name" value="Abhydrolase_3"/>
    <property type="match status" value="2"/>
</dbReference>
<accession>A0A1Y2GYK6</accession>
<reference evidence="4 5" key="1">
    <citation type="submission" date="2016-07" db="EMBL/GenBank/DDBJ databases">
        <title>Pervasive Adenine N6-methylation of Active Genes in Fungi.</title>
        <authorList>
            <consortium name="DOE Joint Genome Institute"/>
            <person name="Mondo S.J."/>
            <person name="Dannebaum R.O."/>
            <person name="Kuo R.C."/>
            <person name="Labutti K."/>
            <person name="Haridas S."/>
            <person name="Kuo A."/>
            <person name="Salamov A."/>
            <person name="Ahrendt S.R."/>
            <person name="Lipzen A."/>
            <person name="Sullivan W."/>
            <person name="Andreopoulos W.B."/>
            <person name="Clum A."/>
            <person name="Lindquist E."/>
            <person name="Daum C."/>
            <person name="Ramamoorthy G.K."/>
            <person name="Gryganskyi A."/>
            <person name="Culley D."/>
            <person name="Magnuson J.K."/>
            <person name="James T.Y."/>
            <person name="O'Malley M.A."/>
            <person name="Stajich J.E."/>
            <person name="Spatafora J.W."/>
            <person name="Visel A."/>
            <person name="Grigoriev I.V."/>
        </authorList>
    </citation>
    <scope>NUCLEOTIDE SEQUENCE [LARGE SCALE GENOMIC DNA]</scope>
    <source>
        <strain evidence="4 5">NRRL 3116</strain>
    </source>
</reference>
<dbReference type="Proteomes" id="UP000193648">
    <property type="component" value="Unassembled WGS sequence"/>
</dbReference>
<evidence type="ECO:0000256" key="2">
    <source>
        <dbReference type="SAM" id="MobiDB-lite"/>
    </source>
</evidence>
<dbReference type="OrthoDB" id="408631at2759"/>
<keyword evidence="1 4" id="KW-0378">Hydrolase</keyword>
<dbReference type="GO" id="GO:0016787">
    <property type="term" value="F:hydrolase activity"/>
    <property type="evidence" value="ECO:0007669"/>
    <property type="project" value="UniProtKB-KW"/>
</dbReference>
<keyword evidence="5" id="KW-1185">Reference proteome</keyword>
<dbReference type="GeneID" id="33568186"/>
<dbReference type="AlphaFoldDB" id="A0A1Y2GYK6"/>
<feature type="compositionally biased region" description="Low complexity" evidence="2">
    <location>
        <begin position="255"/>
        <end position="274"/>
    </location>
</feature>
<name>A0A1Y2GYK6_9FUNG</name>
<evidence type="ECO:0000313" key="5">
    <source>
        <dbReference type="Proteomes" id="UP000193648"/>
    </source>
</evidence>
<dbReference type="PANTHER" id="PTHR48081:SF8">
    <property type="entry name" value="ALPHA_BETA HYDROLASE FOLD-3 DOMAIN-CONTAINING PROTEIN-RELATED"/>
    <property type="match status" value="1"/>
</dbReference>